<proteinExistence type="predicted"/>
<dbReference type="RefSeq" id="WP_160859615.1">
    <property type="nucleotide sequence ID" value="NZ_WUMK01000004.1"/>
</dbReference>
<comment type="caution">
    <text evidence="3">The sequence shown here is derived from an EMBL/GenBank/DDBJ whole genome shotgun (WGS) entry which is preliminary data.</text>
</comment>
<evidence type="ECO:0000256" key="1">
    <source>
        <dbReference type="ARBA" id="ARBA00022612"/>
    </source>
</evidence>
<keyword evidence="2" id="KW-0231">Viral genome packaging</keyword>
<dbReference type="InterPro" id="IPR005335">
    <property type="entry name" value="Terminase_ssu"/>
</dbReference>
<dbReference type="PANTHER" id="PTHR41328:SF2">
    <property type="entry name" value="TERMINASE SMALL SUBUNIT"/>
    <property type="match status" value="1"/>
</dbReference>
<organism evidence="3 4">
    <name type="scientific">Shinella kummerowiae</name>
    <dbReference type="NCBI Taxonomy" id="417745"/>
    <lineage>
        <taxon>Bacteria</taxon>
        <taxon>Pseudomonadati</taxon>
        <taxon>Pseudomonadota</taxon>
        <taxon>Alphaproteobacteria</taxon>
        <taxon>Hyphomicrobiales</taxon>
        <taxon>Rhizobiaceae</taxon>
        <taxon>Shinella</taxon>
    </lineage>
</organism>
<dbReference type="AlphaFoldDB" id="A0A6N8SEP3"/>
<dbReference type="EMBL" id="WUMK01000004">
    <property type="protein sequence ID" value="MXN46068.1"/>
    <property type="molecule type" value="Genomic_DNA"/>
</dbReference>
<dbReference type="OrthoDB" id="9813753at2"/>
<protein>
    <submittedName>
        <fullName evidence="3">Terminase small subunit</fullName>
    </submittedName>
</protein>
<name>A0A6N8SEP3_9HYPH</name>
<sequence>MPALSEKQKRFVSEYVIDLNATQAAIRAGYSAKTAQQQGSRLLLNVVVQEELSRQQSKVAERLEITKERIVDELAKIGFSNMLDYMRAGPDGDPYLDFSGLTRDQAAALSEVTVEDFKDGRGEDARDVRRVKFKLHDKKGALVDLAKMLGFVVEKHEHTGKDGAPIQTETRTWREVLRSEKS</sequence>
<keyword evidence="4" id="KW-1185">Reference proteome</keyword>
<dbReference type="InterPro" id="IPR038713">
    <property type="entry name" value="Terminase_Gp1_N_sf"/>
</dbReference>
<evidence type="ECO:0000313" key="4">
    <source>
        <dbReference type="Proteomes" id="UP000435802"/>
    </source>
</evidence>
<reference evidence="3 4" key="1">
    <citation type="submission" date="2019-12" db="EMBL/GenBank/DDBJ databases">
        <title>Shinella kummerowiae sp. nov., a symbiotic bacterium isolated from root nodules of the herbal legume Kummerowia stipulacea.</title>
        <authorList>
            <person name="Gao J."/>
        </authorList>
    </citation>
    <scope>NUCLEOTIDE SEQUENCE [LARGE SCALE GENOMIC DNA]</scope>
    <source>
        <strain evidence="3 4">CCBAU 25048</strain>
    </source>
</reference>
<evidence type="ECO:0000313" key="3">
    <source>
        <dbReference type="EMBL" id="MXN46068.1"/>
    </source>
</evidence>
<dbReference type="GO" id="GO:0051276">
    <property type="term" value="P:chromosome organization"/>
    <property type="evidence" value="ECO:0007669"/>
    <property type="project" value="InterPro"/>
</dbReference>
<dbReference type="Gene3D" id="1.10.10.1400">
    <property type="entry name" value="Terminase, small subunit, N-terminal DNA-binding domain, HTH motif"/>
    <property type="match status" value="1"/>
</dbReference>
<evidence type="ECO:0000256" key="2">
    <source>
        <dbReference type="ARBA" id="ARBA00023219"/>
    </source>
</evidence>
<gene>
    <name evidence="3" type="ORF">GR138_12790</name>
</gene>
<dbReference type="PANTHER" id="PTHR41328">
    <property type="entry name" value="TERMINASE SMALL SUBUNIT-RELATED"/>
    <property type="match status" value="1"/>
</dbReference>
<accession>A0A6N8SEP3</accession>
<keyword evidence="1" id="KW-1188">Viral release from host cell</keyword>
<dbReference type="Proteomes" id="UP000435802">
    <property type="component" value="Unassembled WGS sequence"/>
</dbReference>
<dbReference type="Pfam" id="PF03592">
    <property type="entry name" value="Terminase_2"/>
    <property type="match status" value="1"/>
</dbReference>
<dbReference type="InterPro" id="IPR052404">
    <property type="entry name" value="SPP1-like_terminase"/>
</dbReference>